<dbReference type="GeneID" id="5883969"/>
<evidence type="ECO:0000256" key="4">
    <source>
        <dbReference type="ARBA" id="ARBA00022763"/>
    </source>
</evidence>
<evidence type="ECO:0000256" key="1">
    <source>
        <dbReference type="ARBA" id="ARBA00004123"/>
    </source>
</evidence>
<dbReference type="EMBL" id="DS549799">
    <property type="protein sequence ID" value="EDR24772.1"/>
    <property type="molecule type" value="Genomic_DNA"/>
</dbReference>
<dbReference type="CDD" id="cd09122">
    <property type="entry name" value="PLDc_Tdp1_1"/>
    <property type="match status" value="1"/>
</dbReference>
<dbReference type="GO" id="GO:0003690">
    <property type="term" value="F:double-stranded DNA binding"/>
    <property type="evidence" value="ECO:0007669"/>
    <property type="project" value="TreeGrafter"/>
</dbReference>
<gene>
    <name evidence="12" type="ORF">EDI_195860</name>
</gene>
<comment type="subcellular location">
    <subcellularLocation>
        <location evidence="1">Nucleus</location>
    </subcellularLocation>
</comment>
<dbReference type="GO" id="GO:0006281">
    <property type="term" value="P:DNA repair"/>
    <property type="evidence" value="ECO:0007669"/>
    <property type="project" value="UniProtKB-KW"/>
</dbReference>
<dbReference type="GO" id="GO:0017005">
    <property type="term" value="F:3'-tyrosyl-DNA phosphodiesterase activity"/>
    <property type="evidence" value="ECO:0007669"/>
    <property type="project" value="TreeGrafter"/>
</dbReference>
<evidence type="ECO:0000256" key="11">
    <source>
        <dbReference type="PIRSR" id="PIRSR610347-3"/>
    </source>
</evidence>
<keyword evidence="4" id="KW-0227">DNA damage</keyword>
<dbReference type="GO" id="GO:0003697">
    <property type="term" value="F:single-stranded DNA binding"/>
    <property type="evidence" value="ECO:0007669"/>
    <property type="project" value="TreeGrafter"/>
</dbReference>
<evidence type="ECO:0000256" key="2">
    <source>
        <dbReference type="ARBA" id="ARBA00010205"/>
    </source>
</evidence>
<evidence type="ECO:0000256" key="7">
    <source>
        <dbReference type="ARBA" id="ARBA00023204"/>
    </source>
</evidence>
<keyword evidence="13" id="KW-1185">Reference proteome</keyword>
<comment type="similarity">
    <text evidence="2">Belongs to the tyrosyl-DNA phosphodiesterase family.</text>
</comment>
<organism evidence="13">
    <name type="scientific">Entamoeba dispar (strain ATCC PRA-260 / SAW760)</name>
    <dbReference type="NCBI Taxonomy" id="370354"/>
    <lineage>
        <taxon>Eukaryota</taxon>
        <taxon>Amoebozoa</taxon>
        <taxon>Evosea</taxon>
        <taxon>Archamoebae</taxon>
        <taxon>Mastigamoebida</taxon>
        <taxon>Entamoebidae</taxon>
        <taxon>Entamoeba</taxon>
    </lineage>
</organism>
<dbReference type="RefSeq" id="XP_001738862.1">
    <property type="nucleotide sequence ID" value="XM_001738810.1"/>
</dbReference>
<accession>B0EL10</accession>
<dbReference type="OrthoDB" id="47785at2759"/>
<dbReference type="Gene3D" id="3.30.870.10">
    <property type="entry name" value="Endonuclease Chain A"/>
    <property type="match status" value="2"/>
</dbReference>
<evidence type="ECO:0000313" key="13">
    <source>
        <dbReference type="Proteomes" id="UP000008076"/>
    </source>
</evidence>
<evidence type="ECO:0000256" key="9">
    <source>
        <dbReference type="PIRSR" id="PIRSR610347-1"/>
    </source>
</evidence>
<feature type="active site" description="Proton donor/acceptor" evidence="9">
    <location>
        <position position="303"/>
    </location>
</feature>
<proteinExistence type="inferred from homology"/>
<feature type="active site" description="Nucleophile" evidence="9">
    <location>
        <position position="98"/>
    </location>
</feature>
<evidence type="ECO:0000256" key="5">
    <source>
        <dbReference type="ARBA" id="ARBA00022801"/>
    </source>
</evidence>
<keyword evidence="6" id="KW-0269">Exonuclease</keyword>
<feature type="binding site" evidence="10">
    <location>
        <position position="305"/>
    </location>
    <ligand>
        <name>substrate</name>
    </ligand>
</feature>
<keyword evidence="3" id="KW-0540">Nuclease</keyword>
<keyword evidence="7" id="KW-0234">DNA repair</keyword>
<keyword evidence="8" id="KW-0539">Nucleus</keyword>
<evidence type="ECO:0000313" key="12">
    <source>
        <dbReference type="EMBL" id="EDR24772.1"/>
    </source>
</evidence>
<dbReference type="SUPFAM" id="SSF56024">
    <property type="entry name" value="Phospholipase D/nuclease"/>
    <property type="match status" value="2"/>
</dbReference>
<keyword evidence="5 12" id="KW-0378">Hydrolase</keyword>
<dbReference type="GO" id="GO:0005634">
    <property type="term" value="C:nucleus"/>
    <property type="evidence" value="ECO:0007669"/>
    <property type="project" value="UniProtKB-SubCell"/>
</dbReference>
<keyword evidence="12" id="KW-0326">Glycosidase</keyword>
<dbReference type="AlphaFoldDB" id="B0EL10"/>
<feature type="site" description="Interaction with DNA" evidence="11">
    <location>
        <position position="326"/>
    </location>
</feature>
<dbReference type="InterPro" id="IPR010347">
    <property type="entry name" value="Tdp1"/>
</dbReference>
<evidence type="ECO:0000256" key="3">
    <source>
        <dbReference type="ARBA" id="ARBA00022722"/>
    </source>
</evidence>
<dbReference type="EC" id="3.2.1.45" evidence="12"/>
<evidence type="ECO:0000256" key="6">
    <source>
        <dbReference type="ARBA" id="ARBA00022839"/>
    </source>
</evidence>
<name>B0EL10_ENTDS</name>
<dbReference type="PANTHER" id="PTHR12415">
    <property type="entry name" value="TYROSYL-DNA PHOSPHODIESTERASE 1"/>
    <property type="match status" value="1"/>
</dbReference>
<dbReference type="Proteomes" id="UP000008076">
    <property type="component" value="Unassembled WGS sequence"/>
</dbReference>
<dbReference type="PANTHER" id="PTHR12415:SF0">
    <property type="entry name" value="TYROSYL-DNA PHOSPHODIESTERASE 1"/>
    <property type="match status" value="1"/>
</dbReference>
<feature type="binding site" evidence="10">
    <location>
        <position position="100"/>
    </location>
    <ligand>
        <name>substrate</name>
    </ligand>
</feature>
<dbReference type="eggNOG" id="KOG2031">
    <property type="taxonomic scope" value="Eukaryota"/>
</dbReference>
<dbReference type="Pfam" id="PF06087">
    <property type="entry name" value="Tyr-DNA_phospho"/>
    <property type="match status" value="1"/>
</dbReference>
<evidence type="ECO:0000256" key="8">
    <source>
        <dbReference type="ARBA" id="ARBA00023242"/>
    </source>
</evidence>
<dbReference type="KEGG" id="edi:EDI_195860"/>
<dbReference type="VEuPathDB" id="AmoebaDB:EDI_195860"/>
<evidence type="ECO:0000256" key="10">
    <source>
        <dbReference type="PIRSR" id="PIRSR610347-2"/>
    </source>
</evidence>
<dbReference type="GO" id="GO:0004348">
    <property type="term" value="F:glucosylceramidase activity"/>
    <property type="evidence" value="ECO:0007669"/>
    <property type="project" value="UniProtKB-EC"/>
</dbReference>
<dbReference type="GO" id="GO:0004527">
    <property type="term" value="F:exonuclease activity"/>
    <property type="evidence" value="ECO:0007669"/>
    <property type="project" value="UniProtKB-KW"/>
</dbReference>
<sequence>MSEKFFHLNKLELTPSLMKEKDTISLHDLFNTPGEIYSVVLTTFVFDLQWLFNELPILTRVPVQFIHNGNLSCFDQLLIQQYKDFQTFPIPLKKGCHHVKIMIMLYEGGLRFVLSTANLIPIDYNLKSQGIYVKDFKPSESSTVLNEKGTHFLTTLQNYLASVNVTVSYLSDFDYSTIDGWLLLSIPGIHKGNDLNKYGMKQVHDILNMKLHVQFNNHCTIAAQASSLGLFTSQYRRELSLCLTNQPESKFQIIWPTEDFIRTSETGYHGSCSFFLRSNFVKTWENYFYKFLPPFPRHLIQPHIKTYVIYEEDIPKYGILTSSNISGAAWGKPTNSTLEINNYEIGMLFIDNFTLARFPLPYDSKQSTRYSSTDIPWICDVDHEVVDVDAIELDERMNKCDEKIQQLYSIENDYIGKIEVNLSEFGQSFVDSPAPLILSEKYKDQRQNLQLPTEIFFSFGKIFTLNKIKRVITEKGITDIEIDTKKRTVIKSLKNNGLDGSFFAIKYNDDYTVDFAVMSTDPNNILYISSEEGYSKKFLANVKREEEEEFDVFGKKVKYCMIMKKIPLINPLSLFSLRKLYASSKYTLDSITTPRGWKGKLSYFQATLTLKETFFIDIDERILMDEEGFIVGIKDQIKTSEIAIYPKMGSPYWMALVEGKENAIVLYDNGRKFDDIKDWITSKISAQLEYPVIHKDVTLLFFEEDPDFQYKLLVDLIPYID</sequence>
<reference evidence="13" key="1">
    <citation type="submission" date="2007-12" db="EMBL/GenBank/DDBJ databases">
        <title>Annotation of Entamoeba dispar SAW760.</title>
        <authorList>
            <person name="Lorenzi H."/>
            <person name="Inman J."/>
            <person name="Schobel S."/>
            <person name="Amedeo P."/>
            <person name="Caler E."/>
        </authorList>
    </citation>
    <scope>NUCLEOTIDE SEQUENCE [LARGE SCALE GENOMIC DNA]</scope>
    <source>
        <strain evidence="13">ATCC PRA-260 / SAW760</strain>
    </source>
</reference>
<protein>
    <submittedName>
        <fullName evidence="12">Tyrosyl-DNA phosphodiesterase, putative</fullName>
        <ecNumber evidence="12">3.2.1.45</ecNumber>
    </submittedName>
</protein>